<keyword evidence="2 5" id="KW-0645">Protease</keyword>
<dbReference type="SUPFAM" id="SSF53163">
    <property type="entry name" value="HybD-like"/>
    <property type="match status" value="1"/>
</dbReference>
<dbReference type="InterPro" id="IPR000671">
    <property type="entry name" value="Peptidase_A31"/>
</dbReference>
<dbReference type="GO" id="GO:0008047">
    <property type="term" value="F:enzyme activator activity"/>
    <property type="evidence" value="ECO:0007669"/>
    <property type="project" value="InterPro"/>
</dbReference>
<dbReference type="Gene3D" id="3.40.50.1450">
    <property type="entry name" value="HybD-like"/>
    <property type="match status" value="1"/>
</dbReference>
<comment type="similarity">
    <text evidence="1">Belongs to the peptidase A31 family.</text>
</comment>
<dbReference type="RefSeq" id="WP_197998904.1">
    <property type="nucleotide sequence ID" value="NZ_CP037920.1"/>
</dbReference>
<dbReference type="GO" id="GO:0004190">
    <property type="term" value="F:aspartic-type endopeptidase activity"/>
    <property type="evidence" value="ECO:0007669"/>
    <property type="project" value="UniProtKB-KW"/>
</dbReference>
<dbReference type="Proteomes" id="UP000318704">
    <property type="component" value="Chromosome"/>
</dbReference>
<dbReference type="PANTHER" id="PTHR30302">
    <property type="entry name" value="HYDROGENASE 1 MATURATION PROTEASE"/>
    <property type="match status" value="1"/>
</dbReference>
<dbReference type="GO" id="GO:0016485">
    <property type="term" value="P:protein processing"/>
    <property type="evidence" value="ECO:0007669"/>
    <property type="project" value="TreeGrafter"/>
</dbReference>
<dbReference type="KEGG" id="gaw:V144x_26490"/>
<protein>
    <submittedName>
        <fullName evidence="5">Hydrogenase maturation protease</fullName>
    </submittedName>
</protein>
<dbReference type="Pfam" id="PF01750">
    <property type="entry name" value="HycI"/>
    <property type="match status" value="1"/>
</dbReference>
<accession>A0A517VVZ7</accession>
<evidence type="ECO:0000256" key="1">
    <source>
        <dbReference type="ARBA" id="ARBA00006814"/>
    </source>
</evidence>
<dbReference type="EMBL" id="CP037920">
    <property type="protein sequence ID" value="QDT97178.1"/>
    <property type="molecule type" value="Genomic_DNA"/>
</dbReference>
<evidence type="ECO:0000256" key="2">
    <source>
        <dbReference type="ARBA" id="ARBA00022670"/>
    </source>
</evidence>
<proteinExistence type="inferred from homology"/>
<organism evidence="5 6">
    <name type="scientific">Gimesia aquarii</name>
    <dbReference type="NCBI Taxonomy" id="2527964"/>
    <lineage>
        <taxon>Bacteria</taxon>
        <taxon>Pseudomonadati</taxon>
        <taxon>Planctomycetota</taxon>
        <taxon>Planctomycetia</taxon>
        <taxon>Planctomycetales</taxon>
        <taxon>Planctomycetaceae</taxon>
        <taxon>Gimesia</taxon>
    </lineage>
</organism>
<dbReference type="PANTHER" id="PTHR30302:SF1">
    <property type="entry name" value="HYDROGENASE 2 MATURATION PROTEASE"/>
    <property type="match status" value="1"/>
</dbReference>
<reference evidence="5 6" key="1">
    <citation type="submission" date="2019-03" db="EMBL/GenBank/DDBJ databases">
        <title>Deep-cultivation of Planctomycetes and their phenomic and genomic characterization uncovers novel biology.</title>
        <authorList>
            <person name="Wiegand S."/>
            <person name="Jogler M."/>
            <person name="Boedeker C."/>
            <person name="Pinto D."/>
            <person name="Vollmers J."/>
            <person name="Rivas-Marin E."/>
            <person name="Kohn T."/>
            <person name="Peeters S.H."/>
            <person name="Heuer A."/>
            <person name="Rast P."/>
            <person name="Oberbeckmann S."/>
            <person name="Bunk B."/>
            <person name="Jeske O."/>
            <person name="Meyerdierks A."/>
            <person name="Storesund J.E."/>
            <person name="Kallscheuer N."/>
            <person name="Luecker S."/>
            <person name="Lage O.M."/>
            <person name="Pohl T."/>
            <person name="Merkel B.J."/>
            <person name="Hornburger P."/>
            <person name="Mueller R.-W."/>
            <person name="Bruemmer F."/>
            <person name="Labrenz M."/>
            <person name="Spormann A.M."/>
            <person name="Op den Camp H."/>
            <person name="Overmann J."/>
            <person name="Amann R."/>
            <person name="Jetten M.S.M."/>
            <person name="Mascher T."/>
            <person name="Medema M.H."/>
            <person name="Devos D.P."/>
            <person name="Kaster A.-K."/>
            <person name="Ovreas L."/>
            <person name="Rohde M."/>
            <person name="Galperin M.Y."/>
            <person name="Jogler C."/>
        </authorList>
    </citation>
    <scope>NUCLEOTIDE SEQUENCE [LARGE SCALE GENOMIC DNA]</scope>
    <source>
        <strain evidence="5 6">V144</strain>
    </source>
</reference>
<evidence type="ECO:0000256" key="3">
    <source>
        <dbReference type="ARBA" id="ARBA00022750"/>
    </source>
</evidence>
<evidence type="ECO:0000313" key="5">
    <source>
        <dbReference type="EMBL" id="QDT97178.1"/>
    </source>
</evidence>
<dbReference type="NCBIfam" id="TIGR00072">
    <property type="entry name" value="hydrog_prot"/>
    <property type="match status" value="1"/>
</dbReference>
<sequence length="160" mass="17621">MKHQSQILVIGIGSPHGDDQVGWEIAKQIQDRDSKFVDVRLARTPDDLLDWLEGIKQLVICDACQGAGDVGTHHHWKWPSDQLETMTWSGTHHVSLPSVLALAEQLGRLPTLVQIWGVEIEQTQPGDSMSESVKAGTTVVAKTICQDLSIPTKKSETQHA</sequence>
<dbReference type="InterPro" id="IPR023430">
    <property type="entry name" value="Pept_HybD-like_dom_sf"/>
</dbReference>
<dbReference type="AlphaFoldDB" id="A0A517VVZ7"/>
<keyword evidence="4" id="KW-0378">Hydrolase</keyword>
<evidence type="ECO:0000256" key="4">
    <source>
        <dbReference type="ARBA" id="ARBA00022801"/>
    </source>
</evidence>
<keyword evidence="3" id="KW-0064">Aspartyl protease</keyword>
<evidence type="ECO:0000313" key="6">
    <source>
        <dbReference type="Proteomes" id="UP000318704"/>
    </source>
</evidence>
<gene>
    <name evidence="5" type="ORF">V144x_26490</name>
</gene>
<name>A0A517VVZ7_9PLAN</name>